<keyword evidence="2 5" id="KW-0812">Transmembrane</keyword>
<feature type="transmembrane region" description="Helical" evidence="5">
    <location>
        <begin position="359"/>
        <end position="380"/>
    </location>
</feature>
<evidence type="ECO:0000259" key="6">
    <source>
        <dbReference type="PROSITE" id="PS50850"/>
    </source>
</evidence>
<feature type="transmembrane region" description="Helical" evidence="5">
    <location>
        <begin position="126"/>
        <end position="148"/>
    </location>
</feature>
<accession>A0A3S3BIB7</accession>
<feature type="transmembrane region" description="Helical" evidence="5">
    <location>
        <begin position="96"/>
        <end position="114"/>
    </location>
</feature>
<feature type="transmembrane region" description="Helical" evidence="5">
    <location>
        <begin position="330"/>
        <end position="353"/>
    </location>
</feature>
<organism evidence="7 8">
    <name type="scientific">Rhodococcus xishaensis</name>
    <dbReference type="NCBI Taxonomy" id="2487364"/>
    <lineage>
        <taxon>Bacteria</taxon>
        <taxon>Bacillati</taxon>
        <taxon>Actinomycetota</taxon>
        <taxon>Actinomycetes</taxon>
        <taxon>Mycobacteriales</taxon>
        <taxon>Nocardiaceae</taxon>
        <taxon>Rhodococcus</taxon>
    </lineage>
</organism>
<evidence type="ECO:0000256" key="3">
    <source>
        <dbReference type="ARBA" id="ARBA00022989"/>
    </source>
</evidence>
<dbReference type="InterPro" id="IPR036259">
    <property type="entry name" value="MFS_trans_sf"/>
</dbReference>
<feature type="transmembrane region" description="Helical" evidence="5">
    <location>
        <begin position="240"/>
        <end position="259"/>
    </location>
</feature>
<dbReference type="Pfam" id="PF07690">
    <property type="entry name" value="MFS_1"/>
    <property type="match status" value="1"/>
</dbReference>
<feature type="transmembrane region" description="Helical" evidence="5">
    <location>
        <begin position="205"/>
        <end position="228"/>
    </location>
</feature>
<dbReference type="PANTHER" id="PTHR23527">
    <property type="entry name" value="BLL3282 PROTEIN"/>
    <property type="match status" value="1"/>
</dbReference>
<dbReference type="AlphaFoldDB" id="A0A3S3BIB7"/>
<protein>
    <submittedName>
        <fullName evidence="7">MFS transporter</fullName>
    </submittedName>
</protein>
<feature type="domain" description="Major facilitator superfamily (MFS) profile" evidence="6">
    <location>
        <begin position="1"/>
        <end position="385"/>
    </location>
</feature>
<evidence type="ECO:0000313" key="8">
    <source>
        <dbReference type="Proteomes" id="UP000283479"/>
    </source>
</evidence>
<dbReference type="SUPFAM" id="SSF103473">
    <property type="entry name" value="MFS general substrate transporter"/>
    <property type="match status" value="1"/>
</dbReference>
<dbReference type="InterPro" id="IPR020846">
    <property type="entry name" value="MFS_dom"/>
</dbReference>
<feature type="transmembrane region" description="Helical" evidence="5">
    <location>
        <begin position="154"/>
        <end position="175"/>
    </location>
</feature>
<evidence type="ECO:0000256" key="5">
    <source>
        <dbReference type="SAM" id="Phobius"/>
    </source>
</evidence>
<dbReference type="OrthoDB" id="9771451at2"/>
<sequence length="402" mass="42000">MLLLCWLAFTMTSVDRSTWGPASVFVGEDLGVPLASLGVFATAYYIGYVCSNAMTGVLSDRFGGREVVTASLSGAGLFMIVFGSTTSAVVGVSVQAVIGFFAGADYAAGIKLIASWFQPKDLGKAMGLFTSATSLGTVIANTVVPWMINHYSWHASYRLFGALSIVTAITCYVILRPGPVVNQAHRTHDQKRPSAWKTLITNRDLMLVSLAGFGGFWGTYGFVIWSNALLIEGHGVSGTAAGFIVAVFAGTAVVGKPLIGMLGDKINSARKPAIVILVLFAGILVFFGTLDHVPTLLIVAPVLGLVGYGYLPLLVAMIPRLVSSDITGRAAGATNAFWQVASTLVPLAIGAVFAATDSFLAAFCALSVGPLAGAVILYFVNENGGNKADPGSRSESEKTLSH</sequence>
<keyword evidence="3 5" id="KW-1133">Transmembrane helix</keyword>
<dbReference type="Gene3D" id="1.20.1250.20">
    <property type="entry name" value="MFS general substrate transporter like domains"/>
    <property type="match status" value="2"/>
</dbReference>
<dbReference type="EMBL" id="RKLO01000004">
    <property type="protein sequence ID" value="RVW01966.1"/>
    <property type="molecule type" value="Genomic_DNA"/>
</dbReference>
<evidence type="ECO:0000256" key="2">
    <source>
        <dbReference type="ARBA" id="ARBA00022692"/>
    </source>
</evidence>
<dbReference type="InterPro" id="IPR052952">
    <property type="entry name" value="MFS-Transporter"/>
</dbReference>
<dbReference type="PROSITE" id="PS50850">
    <property type="entry name" value="MFS"/>
    <property type="match status" value="1"/>
</dbReference>
<evidence type="ECO:0000313" key="7">
    <source>
        <dbReference type="EMBL" id="RVW01966.1"/>
    </source>
</evidence>
<feature type="transmembrane region" description="Helical" evidence="5">
    <location>
        <begin position="67"/>
        <end position="90"/>
    </location>
</feature>
<keyword evidence="8" id="KW-1185">Reference proteome</keyword>
<name>A0A3S3BIB7_9NOCA</name>
<dbReference type="GO" id="GO:0005886">
    <property type="term" value="C:plasma membrane"/>
    <property type="evidence" value="ECO:0007669"/>
    <property type="project" value="UniProtKB-SubCell"/>
</dbReference>
<dbReference type="PANTHER" id="PTHR23527:SF1">
    <property type="entry name" value="BLL3282 PROTEIN"/>
    <property type="match status" value="1"/>
</dbReference>
<feature type="transmembrane region" description="Helical" evidence="5">
    <location>
        <begin position="296"/>
        <end position="318"/>
    </location>
</feature>
<keyword evidence="4 5" id="KW-0472">Membrane</keyword>
<feature type="transmembrane region" description="Helical" evidence="5">
    <location>
        <begin position="32"/>
        <end position="55"/>
    </location>
</feature>
<evidence type="ECO:0000256" key="4">
    <source>
        <dbReference type="ARBA" id="ARBA00023136"/>
    </source>
</evidence>
<gene>
    <name evidence="7" type="ORF">EGT50_10990</name>
</gene>
<comment type="subcellular location">
    <subcellularLocation>
        <location evidence="1">Cell membrane</location>
        <topology evidence="1">Multi-pass membrane protein</topology>
    </subcellularLocation>
</comment>
<reference evidence="7 8" key="1">
    <citation type="submission" date="2018-11" db="EMBL/GenBank/DDBJ databases">
        <title>Rhodococcus spongicola sp. nov. and Rhodococcus xishaensis sp. nov. from marine sponges.</title>
        <authorList>
            <person name="Li L."/>
            <person name="Lin H.W."/>
        </authorList>
    </citation>
    <scope>NUCLEOTIDE SEQUENCE [LARGE SCALE GENOMIC DNA]</scope>
    <source>
        <strain evidence="7 8">LHW51113</strain>
    </source>
</reference>
<feature type="transmembrane region" description="Helical" evidence="5">
    <location>
        <begin position="271"/>
        <end position="290"/>
    </location>
</feature>
<dbReference type="GO" id="GO:0022857">
    <property type="term" value="F:transmembrane transporter activity"/>
    <property type="evidence" value="ECO:0007669"/>
    <property type="project" value="InterPro"/>
</dbReference>
<proteinExistence type="predicted"/>
<comment type="caution">
    <text evidence="7">The sequence shown here is derived from an EMBL/GenBank/DDBJ whole genome shotgun (WGS) entry which is preliminary data.</text>
</comment>
<dbReference type="RefSeq" id="WP_127954905.1">
    <property type="nucleotide sequence ID" value="NZ_RKLO01000004.1"/>
</dbReference>
<evidence type="ECO:0000256" key="1">
    <source>
        <dbReference type="ARBA" id="ARBA00004651"/>
    </source>
</evidence>
<dbReference type="InterPro" id="IPR011701">
    <property type="entry name" value="MFS"/>
</dbReference>
<dbReference type="Proteomes" id="UP000283479">
    <property type="component" value="Unassembled WGS sequence"/>
</dbReference>